<proteinExistence type="predicted"/>
<keyword evidence="10" id="KW-1185">Reference proteome</keyword>
<dbReference type="Gene3D" id="1.10.10.10">
    <property type="entry name" value="Winged helix-like DNA-binding domain superfamily/Winged helix DNA-binding domain"/>
    <property type="match status" value="1"/>
</dbReference>
<keyword evidence="4 7" id="KW-0238">DNA-binding</keyword>
<dbReference type="PANTHER" id="PTHR46721:SF3">
    <property type="entry name" value="FORKHEAD BOX N1"/>
    <property type="match status" value="1"/>
</dbReference>
<evidence type="ECO:0000256" key="7">
    <source>
        <dbReference type="PROSITE-ProRule" id="PRU00089"/>
    </source>
</evidence>
<dbReference type="PRINTS" id="PR00053">
    <property type="entry name" value="FORKHEAD"/>
</dbReference>
<dbReference type="GO" id="GO:0000976">
    <property type="term" value="F:transcription cis-regulatory region binding"/>
    <property type="evidence" value="ECO:0007669"/>
    <property type="project" value="Ensembl"/>
</dbReference>
<dbReference type="Pfam" id="PF00250">
    <property type="entry name" value="Forkhead"/>
    <property type="match status" value="1"/>
</dbReference>
<dbReference type="InterPro" id="IPR001766">
    <property type="entry name" value="Fork_head_dom"/>
</dbReference>
<evidence type="ECO:0000256" key="8">
    <source>
        <dbReference type="SAM" id="MobiDB-lite"/>
    </source>
</evidence>
<feature type="compositionally biased region" description="Polar residues" evidence="8">
    <location>
        <begin position="1"/>
        <end position="18"/>
    </location>
</feature>
<dbReference type="GO" id="GO:0000981">
    <property type="term" value="F:DNA-binding transcription factor activity, RNA polymerase II-specific"/>
    <property type="evidence" value="ECO:0007669"/>
    <property type="project" value="TreeGrafter"/>
</dbReference>
<keyword evidence="3" id="KW-0805">Transcription regulation</keyword>
<dbReference type="CTD" id="8456"/>
<dbReference type="InterPro" id="IPR030456">
    <property type="entry name" value="TF_fork_head_CS_2"/>
</dbReference>
<dbReference type="FunFam" id="1.10.10.10:FF:000122">
    <property type="entry name" value="Forkhead box protein N1"/>
    <property type="match status" value="1"/>
</dbReference>
<feature type="DNA-binding region" description="Fork-head" evidence="7">
    <location>
        <begin position="210"/>
        <end position="306"/>
    </location>
</feature>
<keyword evidence="5" id="KW-0804">Transcription</keyword>
<dbReference type="PANTHER" id="PTHR46721">
    <property type="entry name" value="FORKHEAD BOX PROTEIN N1"/>
    <property type="match status" value="1"/>
</dbReference>
<dbReference type="KEGG" id="bspl:114867509"/>
<dbReference type="Proteomes" id="UP000515150">
    <property type="component" value="Chromosome 13"/>
</dbReference>
<dbReference type="CDD" id="cd20056">
    <property type="entry name" value="FH_FOXN1"/>
    <property type="match status" value="1"/>
</dbReference>
<protein>
    <submittedName>
        <fullName evidence="11">Forkhead box protein N1 isoform X1</fullName>
    </submittedName>
</protein>
<dbReference type="InterPro" id="IPR047401">
    <property type="entry name" value="FH_FOXN1"/>
</dbReference>
<sequence length="561" mass="60140">MSDSPTFSSGKRGSQTPTPRAGPRTCQPRGASCQPMAEPQTREDTGVRFTQRDVSTFGLRAAGPSRRHSTDEPPGPGAGGSARFHPYRRQFSDGAAMAAACVQQCSPTFSCLQGVCGPDGRPYGAGTEASPPWEQYGSSLHQSSYPELPAVPVEPPCFLPQGYASCSSLGPLQVSSQLYSSNGQTSSSKYPVQGLSTPAHQENTQSLFPKPIYSYSILIFMALKNSKTGSLPVSEIYSFMTEHFPYFKTAPDGWKNSVRHNLSLNKCFEKVENKNGTSSRKGCLWALNPARVEKMQEELHKWRRKDPITVRRSMARPEDLDRLLGERPDKMRPLPPYTNPALISRVAPLYTTASLPCPPPQLRPPVRRPLYAHLPARQPTYLPPAAARPGDSFGRYSPCARQPAAGAGSQGAECGVGPRSMQDLLMEGDSSYDVDTLNPSLTDLQLQGHLWEEIREDTLVSDPLASDPLVSDPLASDPLASDPLASDPHVPTASPASACLHVRPPDGRAADGSSAGACKAGYEDAGGGQHGCLAGLHPAVYSGVEGLATYLTSCTTSISLM</sequence>
<dbReference type="AlphaFoldDB" id="A0A6P7P131"/>
<organism evidence="10 11">
    <name type="scientific">Betta splendens</name>
    <name type="common">Siamese fighting fish</name>
    <dbReference type="NCBI Taxonomy" id="158456"/>
    <lineage>
        <taxon>Eukaryota</taxon>
        <taxon>Metazoa</taxon>
        <taxon>Chordata</taxon>
        <taxon>Craniata</taxon>
        <taxon>Vertebrata</taxon>
        <taxon>Euteleostomi</taxon>
        <taxon>Actinopterygii</taxon>
        <taxon>Neopterygii</taxon>
        <taxon>Teleostei</taxon>
        <taxon>Neoteleostei</taxon>
        <taxon>Acanthomorphata</taxon>
        <taxon>Anabantaria</taxon>
        <taxon>Anabantiformes</taxon>
        <taxon>Anabantoidei</taxon>
        <taxon>Osphronemidae</taxon>
        <taxon>Betta</taxon>
    </lineage>
</organism>
<evidence type="ECO:0000259" key="9">
    <source>
        <dbReference type="PROSITE" id="PS50039"/>
    </source>
</evidence>
<feature type="region of interest" description="Disordered" evidence="8">
    <location>
        <begin position="381"/>
        <end position="415"/>
    </location>
</feature>
<keyword evidence="2" id="KW-0217">Developmental protein</keyword>
<dbReference type="GO" id="GO:0048538">
    <property type="term" value="P:thymus development"/>
    <property type="evidence" value="ECO:0007669"/>
    <property type="project" value="Ensembl"/>
</dbReference>
<feature type="region of interest" description="Disordered" evidence="8">
    <location>
        <begin position="1"/>
        <end position="83"/>
    </location>
</feature>
<dbReference type="SUPFAM" id="SSF46785">
    <property type="entry name" value="Winged helix' DNA-binding domain"/>
    <property type="match status" value="1"/>
</dbReference>
<dbReference type="OrthoDB" id="10070006at2759"/>
<evidence type="ECO:0000256" key="5">
    <source>
        <dbReference type="ARBA" id="ARBA00023163"/>
    </source>
</evidence>
<dbReference type="SMART" id="SM00339">
    <property type="entry name" value="FH"/>
    <property type="match status" value="1"/>
</dbReference>
<dbReference type="InterPro" id="IPR049624">
    <property type="entry name" value="FOXN1_4"/>
</dbReference>
<feature type="domain" description="Fork-head" evidence="9">
    <location>
        <begin position="210"/>
        <end position="306"/>
    </location>
</feature>
<dbReference type="InterPro" id="IPR036390">
    <property type="entry name" value="WH_DNA-bd_sf"/>
</dbReference>
<evidence type="ECO:0000256" key="2">
    <source>
        <dbReference type="ARBA" id="ARBA00022473"/>
    </source>
</evidence>
<reference evidence="11" key="1">
    <citation type="submission" date="2025-08" db="UniProtKB">
        <authorList>
            <consortium name="RefSeq"/>
        </authorList>
    </citation>
    <scope>IDENTIFICATION</scope>
</reference>
<dbReference type="PROSITE" id="PS00658">
    <property type="entry name" value="FORK_HEAD_2"/>
    <property type="match status" value="1"/>
</dbReference>
<accession>A0A6P7P131</accession>
<dbReference type="InterPro" id="IPR036388">
    <property type="entry name" value="WH-like_DNA-bd_sf"/>
</dbReference>
<evidence type="ECO:0000256" key="4">
    <source>
        <dbReference type="ARBA" id="ARBA00023125"/>
    </source>
</evidence>
<gene>
    <name evidence="11" type="primary">foxn1</name>
</gene>
<name>A0A6P7P131_BETSP</name>
<dbReference type="GO" id="GO:0002250">
    <property type="term" value="P:adaptive immune response"/>
    <property type="evidence" value="ECO:0007669"/>
    <property type="project" value="Ensembl"/>
</dbReference>
<dbReference type="PROSITE" id="PS50039">
    <property type="entry name" value="FORK_HEAD_3"/>
    <property type="match status" value="1"/>
</dbReference>
<comment type="subcellular location">
    <subcellularLocation>
        <location evidence="1 7">Nucleus</location>
    </subcellularLocation>
</comment>
<dbReference type="FunCoup" id="A0A6P7P131">
    <property type="interactions" value="1113"/>
</dbReference>
<evidence type="ECO:0000313" key="10">
    <source>
        <dbReference type="Proteomes" id="UP000515150"/>
    </source>
</evidence>
<evidence type="ECO:0000313" key="11">
    <source>
        <dbReference type="RefSeq" id="XP_029026027.1"/>
    </source>
</evidence>
<dbReference type="RefSeq" id="XP_029026027.1">
    <property type="nucleotide sequence ID" value="XM_029170194.3"/>
</dbReference>
<dbReference type="InParanoid" id="A0A6P7P131"/>
<feature type="region of interest" description="Disordered" evidence="8">
    <location>
        <begin position="465"/>
        <end position="498"/>
    </location>
</feature>
<keyword evidence="6 7" id="KW-0539">Nucleus</keyword>
<evidence type="ECO:0000256" key="3">
    <source>
        <dbReference type="ARBA" id="ARBA00023015"/>
    </source>
</evidence>
<dbReference type="GO" id="GO:0005634">
    <property type="term" value="C:nucleus"/>
    <property type="evidence" value="ECO:0007669"/>
    <property type="project" value="UniProtKB-SubCell"/>
</dbReference>
<evidence type="ECO:0000256" key="1">
    <source>
        <dbReference type="ARBA" id="ARBA00004123"/>
    </source>
</evidence>
<dbReference type="GeneID" id="114867509"/>
<evidence type="ECO:0000256" key="6">
    <source>
        <dbReference type="ARBA" id="ARBA00023242"/>
    </source>
</evidence>